<dbReference type="PANTHER" id="PTHR34130">
    <property type="entry name" value="OS08G0243800 PROTEIN"/>
    <property type="match status" value="1"/>
</dbReference>
<proteinExistence type="predicted"/>
<evidence type="ECO:0000313" key="2">
    <source>
        <dbReference type="EMBL" id="OAY38813.1"/>
    </source>
</evidence>
<protein>
    <submittedName>
        <fullName evidence="2">Uncharacterized protein</fullName>
    </submittedName>
</protein>
<reference evidence="3" key="1">
    <citation type="journal article" date="2016" name="Nat. Biotechnol.">
        <title>Sequencing wild and cultivated cassava and related species reveals extensive interspecific hybridization and genetic diversity.</title>
        <authorList>
            <person name="Bredeson J.V."/>
            <person name="Lyons J.B."/>
            <person name="Prochnik S.E."/>
            <person name="Wu G.A."/>
            <person name="Ha C.M."/>
            <person name="Edsinger-Gonzales E."/>
            <person name="Grimwood J."/>
            <person name="Schmutz J."/>
            <person name="Rabbi I.Y."/>
            <person name="Egesi C."/>
            <person name="Nauluvula P."/>
            <person name="Lebot V."/>
            <person name="Ndunguru J."/>
            <person name="Mkamilo G."/>
            <person name="Bart R.S."/>
            <person name="Setter T.L."/>
            <person name="Gleadow R.M."/>
            <person name="Kulakow P."/>
            <person name="Ferguson M.E."/>
            <person name="Rounsley S."/>
            <person name="Rokhsar D.S."/>
        </authorList>
    </citation>
    <scope>NUCLEOTIDE SEQUENCE [LARGE SCALE GENOMIC DNA]</scope>
    <source>
        <strain evidence="3">cv. AM560-2</strain>
    </source>
</reference>
<accession>A0A2C9V3A7</accession>
<organism evidence="2 3">
    <name type="scientific">Manihot esculenta</name>
    <name type="common">Cassava</name>
    <name type="synonym">Jatropha manihot</name>
    <dbReference type="NCBI Taxonomy" id="3983"/>
    <lineage>
        <taxon>Eukaryota</taxon>
        <taxon>Viridiplantae</taxon>
        <taxon>Streptophyta</taxon>
        <taxon>Embryophyta</taxon>
        <taxon>Tracheophyta</taxon>
        <taxon>Spermatophyta</taxon>
        <taxon>Magnoliopsida</taxon>
        <taxon>eudicotyledons</taxon>
        <taxon>Gunneridae</taxon>
        <taxon>Pentapetalae</taxon>
        <taxon>rosids</taxon>
        <taxon>fabids</taxon>
        <taxon>Malpighiales</taxon>
        <taxon>Euphorbiaceae</taxon>
        <taxon>Crotonoideae</taxon>
        <taxon>Manihoteae</taxon>
        <taxon>Manihot</taxon>
    </lineage>
</organism>
<feature type="compositionally biased region" description="Low complexity" evidence="1">
    <location>
        <begin position="81"/>
        <end position="110"/>
    </location>
</feature>
<gene>
    <name evidence="2" type="ORF">MANES_10G044100v8</name>
</gene>
<dbReference type="EMBL" id="CM004396">
    <property type="protein sequence ID" value="OAY38813.1"/>
    <property type="molecule type" value="Genomic_DNA"/>
</dbReference>
<evidence type="ECO:0000313" key="3">
    <source>
        <dbReference type="Proteomes" id="UP000091857"/>
    </source>
</evidence>
<feature type="region of interest" description="Disordered" evidence="1">
    <location>
        <begin position="74"/>
        <end position="115"/>
    </location>
</feature>
<dbReference type="PANTHER" id="PTHR34130:SF10">
    <property type="match status" value="1"/>
</dbReference>
<comment type="caution">
    <text evidence="2">The sequence shown here is derived from an EMBL/GenBank/DDBJ whole genome shotgun (WGS) entry which is preliminary data.</text>
</comment>
<keyword evidence="3" id="KW-1185">Reference proteome</keyword>
<dbReference type="Gramene" id="Manes.10G044100.1.v8.1">
    <property type="protein sequence ID" value="Manes.10G044100.1.v8.1.CDS.1"/>
    <property type="gene ID" value="Manes.10G044100.v8.1"/>
</dbReference>
<dbReference type="AlphaFoldDB" id="A0A2C9V3A7"/>
<dbReference type="Proteomes" id="UP000091857">
    <property type="component" value="Chromosome 10"/>
</dbReference>
<sequence>MENPIEEFEDALSLCDLSDLCDHEIDPSNEILGSPSTHEDFFEFSTSETHSTMVDDNIIFCGKVISCKTELNDLRNPPFPSSTSPSSSSLLPKKNKLSTSNSSSKNSSKSGTFRIPSVNSRKQKVMIGLAKIPAKMELSDLRERQNRRPPSTMSPGLGSVVADSGKSSWGLIRLFRVRSPGISSMLPKNSFGCISLARPCID</sequence>
<name>A0A2C9V3A7_MANES</name>
<dbReference type="OMA" id="KFNPEME"/>
<evidence type="ECO:0000256" key="1">
    <source>
        <dbReference type="SAM" id="MobiDB-lite"/>
    </source>
</evidence>
<feature type="region of interest" description="Disordered" evidence="1">
    <location>
        <begin position="138"/>
        <end position="159"/>
    </location>
</feature>